<gene>
    <name evidence="2" type="ORF">ZIOFF_007101</name>
</gene>
<proteinExistence type="predicted"/>
<dbReference type="Proteomes" id="UP000734854">
    <property type="component" value="Unassembled WGS sequence"/>
</dbReference>
<evidence type="ECO:0000313" key="2">
    <source>
        <dbReference type="EMBL" id="KAG6533235.1"/>
    </source>
</evidence>
<dbReference type="EMBL" id="JACMSC010000002">
    <property type="protein sequence ID" value="KAG6533235.1"/>
    <property type="molecule type" value="Genomic_DNA"/>
</dbReference>
<sequence length="270" mass="30524">MASCQSCKKIASRDFGTDPSFCTPNFRESLMKHKCSTPVIIENIVKNIALEDLDILSINEQNEPIIGELGRVLSGIFHVGDSYKGICDHDPATDKDSYKGVHGHVNEIDITFLDDNKWEDFDKHTSIHMLEHPQSPLSQDARESPSKITDAESSVKPCTPKLISAMKGSREQLGTQPNKKLSVKWSPDVYDPPVTSESHTVKEHRRGYRIVKKEPRKQKHSKNKSCKSSSCDRKSLSRKSMGQHRLLAALQEISVLPNQMWKSWAILRFD</sequence>
<keyword evidence="3" id="KW-1185">Reference proteome</keyword>
<comment type="caution">
    <text evidence="2">The sequence shown here is derived from an EMBL/GenBank/DDBJ whole genome shotgun (WGS) entry which is preliminary data.</text>
</comment>
<accession>A0A8J5ID23</accession>
<protein>
    <submittedName>
        <fullName evidence="2">Uncharacterized protein</fullName>
    </submittedName>
</protein>
<evidence type="ECO:0000313" key="3">
    <source>
        <dbReference type="Proteomes" id="UP000734854"/>
    </source>
</evidence>
<dbReference type="AlphaFoldDB" id="A0A8J5ID23"/>
<dbReference type="PANTHER" id="PTHR34952:SF2">
    <property type="entry name" value="OS05G0113500 PROTEIN"/>
    <property type="match status" value="1"/>
</dbReference>
<feature type="region of interest" description="Disordered" evidence="1">
    <location>
        <begin position="132"/>
        <end position="156"/>
    </location>
</feature>
<evidence type="ECO:0000256" key="1">
    <source>
        <dbReference type="SAM" id="MobiDB-lite"/>
    </source>
</evidence>
<organism evidence="2 3">
    <name type="scientific">Zingiber officinale</name>
    <name type="common">Ginger</name>
    <name type="synonym">Amomum zingiber</name>
    <dbReference type="NCBI Taxonomy" id="94328"/>
    <lineage>
        <taxon>Eukaryota</taxon>
        <taxon>Viridiplantae</taxon>
        <taxon>Streptophyta</taxon>
        <taxon>Embryophyta</taxon>
        <taxon>Tracheophyta</taxon>
        <taxon>Spermatophyta</taxon>
        <taxon>Magnoliopsida</taxon>
        <taxon>Liliopsida</taxon>
        <taxon>Zingiberales</taxon>
        <taxon>Zingiberaceae</taxon>
        <taxon>Zingiber</taxon>
    </lineage>
</organism>
<dbReference type="PANTHER" id="PTHR34952">
    <property type="entry name" value="OS05G0113500 PROTEIN"/>
    <property type="match status" value="1"/>
</dbReference>
<reference evidence="2 3" key="1">
    <citation type="submission" date="2020-08" db="EMBL/GenBank/DDBJ databases">
        <title>Plant Genome Project.</title>
        <authorList>
            <person name="Zhang R.-G."/>
        </authorList>
    </citation>
    <scope>NUCLEOTIDE SEQUENCE [LARGE SCALE GENOMIC DNA]</scope>
    <source>
        <tissue evidence="2">Rhizome</tissue>
    </source>
</reference>
<name>A0A8J5ID23_ZINOF</name>
<feature type="region of interest" description="Disordered" evidence="1">
    <location>
        <begin position="213"/>
        <end position="238"/>
    </location>
</feature>
<feature type="compositionally biased region" description="Basic residues" evidence="1">
    <location>
        <begin position="213"/>
        <end position="225"/>
    </location>
</feature>